<dbReference type="PROSITE" id="PS50800">
    <property type="entry name" value="SAP"/>
    <property type="match status" value="1"/>
</dbReference>
<dbReference type="PaxDb" id="55529-EKX47140"/>
<dbReference type="SMART" id="SM00513">
    <property type="entry name" value="SAP"/>
    <property type="match status" value="1"/>
</dbReference>
<dbReference type="OrthoDB" id="445357at2759"/>
<dbReference type="InterPro" id="IPR036361">
    <property type="entry name" value="SAP_dom_sf"/>
</dbReference>
<name>L1JGB5_GUITC</name>
<evidence type="ECO:0000313" key="6">
    <source>
        <dbReference type="Proteomes" id="UP000011087"/>
    </source>
</evidence>
<keyword evidence="1" id="KW-0597">Phosphoprotein</keyword>
<reference evidence="5" key="3">
    <citation type="submission" date="2015-06" db="UniProtKB">
        <authorList>
            <consortium name="EnsemblProtists"/>
        </authorList>
    </citation>
    <scope>IDENTIFICATION</scope>
</reference>
<sequence length="376" mass="41466">MVATLGAATLICSWSFPLPPSHLPLSLSSSSHLSAPLSRSSLVAARYPVSLSRLSAPQSYLLTPVQLSSADHHSTGILSLRSRVDGPLSSGAFGDQSSSKSHGSFLRQRSVRRIGVQVRSGGPYVGEKMGENEILFDEEDLKRMKVPDLKELCGKYGLLKTGKKQELIDRLMEYQMELMDSDGDGPMANVGNDDDEDAETFYSSVGEGGGEQENVLMGEEEIMAQQRSNIARATGMIVKTMGKLEEGSERFITQTRTGNCWHGLFFEIEAKSKGVTITSINTASSPEHFGPIREDKMNVWFYTCEGSCKDKELDPSAWTMIGQVTDEDDHIRLRAGYLPKNDASYEDTMFMEVYEPKMANAFVGAIEHFIQYKVAD</sequence>
<organism evidence="4">
    <name type="scientific">Guillardia theta (strain CCMP2712)</name>
    <name type="common">Cryptophyte</name>
    <dbReference type="NCBI Taxonomy" id="905079"/>
    <lineage>
        <taxon>Eukaryota</taxon>
        <taxon>Cryptophyceae</taxon>
        <taxon>Pyrenomonadales</taxon>
        <taxon>Geminigeraceae</taxon>
        <taxon>Guillardia</taxon>
    </lineage>
</organism>
<dbReference type="InterPro" id="IPR052240">
    <property type="entry name" value="SAP_domain_ribonucleoprotein"/>
</dbReference>
<dbReference type="PANTHER" id="PTHR46551:SF1">
    <property type="entry name" value="SAP DOMAIN-CONTAINING RIBONUCLEOPROTEIN"/>
    <property type="match status" value="1"/>
</dbReference>
<dbReference type="GeneID" id="17303750"/>
<evidence type="ECO:0000313" key="4">
    <source>
        <dbReference type="EMBL" id="EKX47140.1"/>
    </source>
</evidence>
<evidence type="ECO:0000256" key="2">
    <source>
        <dbReference type="ARBA" id="ARBA00046328"/>
    </source>
</evidence>
<dbReference type="EMBL" id="JH992991">
    <property type="protein sequence ID" value="EKX47140.1"/>
    <property type="molecule type" value="Genomic_DNA"/>
</dbReference>
<dbReference type="InterPro" id="IPR003034">
    <property type="entry name" value="SAP_dom"/>
</dbReference>
<comment type="similarity">
    <text evidence="2">Belongs to the SAP domain-containing ribonucleoprotein family.</text>
</comment>
<accession>L1JGB5</accession>
<dbReference type="GO" id="GO:0016973">
    <property type="term" value="P:poly(A)+ mRNA export from nucleus"/>
    <property type="evidence" value="ECO:0007669"/>
    <property type="project" value="TreeGrafter"/>
</dbReference>
<gene>
    <name evidence="4" type="ORF">GUITHDRAFT_137739</name>
</gene>
<dbReference type="KEGG" id="gtt:GUITHDRAFT_137739"/>
<dbReference type="HOGENOM" id="CLU_736613_0_0_1"/>
<feature type="domain" description="SAP" evidence="3">
    <location>
        <begin position="141"/>
        <end position="175"/>
    </location>
</feature>
<proteinExistence type="inferred from homology"/>
<evidence type="ECO:0000256" key="1">
    <source>
        <dbReference type="ARBA" id="ARBA00022553"/>
    </source>
</evidence>
<dbReference type="Proteomes" id="UP000011087">
    <property type="component" value="Unassembled WGS sequence"/>
</dbReference>
<dbReference type="SUPFAM" id="SSF68906">
    <property type="entry name" value="SAP domain"/>
    <property type="match status" value="1"/>
</dbReference>
<keyword evidence="6" id="KW-1185">Reference proteome</keyword>
<dbReference type="GO" id="GO:0005634">
    <property type="term" value="C:nucleus"/>
    <property type="evidence" value="ECO:0007669"/>
    <property type="project" value="TreeGrafter"/>
</dbReference>
<protein>
    <recommendedName>
        <fullName evidence="3">SAP domain-containing protein</fullName>
    </recommendedName>
</protein>
<dbReference type="EnsemblProtists" id="EKX47140">
    <property type="protein sequence ID" value="EKX47140"/>
    <property type="gene ID" value="GUITHDRAFT_137739"/>
</dbReference>
<dbReference type="RefSeq" id="XP_005834120.1">
    <property type="nucleotide sequence ID" value="XM_005834063.1"/>
</dbReference>
<dbReference type="Pfam" id="PF02037">
    <property type="entry name" value="SAP"/>
    <property type="match status" value="1"/>
</dbReference>
<evidence type="ECO:0000259" key="3">
    <source>
        <dbReference type="PROSITE" id="PS50800"/>
    </source>
</evidence>
<reference evidence="4 6" key="1">
    <citation type="journal article" date="2012" name="Nature">
        <title>Algal genomes reveal evolutionary mosaicism and the fate of nucleomorphs.</title>
        <authorList>
            <consortium name="DOE Joint Genome Institute"/>
            <person name="Curtis B.A."/>
            <person name="Tanifuji G."/>
            <person name="Burki F."/>
            <person name="Gruber A."/>
            <person name="Irimia M."/>
            <person name="Maruyama S."/>
            <person name="Arias M.C."/>
            <person name="Ball S.G."/>
            <person name="Gile G.H."/>
            <person name="Hirakawa Y."/>
            <person name="Hopkins J.F."/>
            <person name="Kuo A."/>
            <person name="Rensing S.A."/>
            <person name="Schmutz J."/>
            <person name="Symeonidi A."/>
            <person name="Elias M."/>
            <person name="Eveleigh R.J."/>
            <person name="Herman E.K."/>
            <person name="Klute M.J."/>
            <person name="Nakayama T."/>
            <person name="Obornik M."/>
            <person name="Reyes-Prieto A."/>
            <person name="Armbrust E.V."/>
            <person name="Aves S.J."/>
            <person name="Beiko R.G."/>
            <person name="Coutinho P."/>
            <person name="Dacks J.B."/>
            <person name="Durnford D.G."/>
            <person name="Fast N.M."/>
            <person name="Green B.R."/>
            <person name="Grisdale C.J."/>
            <person name="Hempel F."/>
            <person name="Henrissat B."/>
            <person name="Hoppner M.P."/>
            <person name="Ishida K."/>
            <person name="Kim E."/>
            <person name="Koreny L."/>
            <person name="Kroth P.G."/>
            <person name="Liu Y."/>
            <person name="Malik S.B."/>
            <person name="Maier U.G."/>
            <person name="McRose D."/>
            <person name="Mock T."/>
            <person name="Neilson J.A."/>
            <person name="Onodera N.T."/>
            <person name="Poole A.M."/>
            <person name="Pritham E.J."/>
            <person name="Richards T.A."/>
            <person name="Rocap G."/>
            <person name="Roy S.W."/>
            <person name="Sarai C."/>
            <person name="Schaack S."/>
            <person name="Shirato S."/>
            <person name="Slamovits C.H."/>
            <person name="Spencer D.F."/>
            <person name="Suzuki S."/>
            <person name="Worden A.Z."/>
            <person name="Zauner S."/>
            <person name="Barry K."/>
            <person name="Bell C."/>
            <person name="Bharti A.K."/>
            <person name="Crow J.A."/>
            <person name="Grimwood J."/>
            <person name="Kramer R."/>
            <person name="Lindquist E."/>
            <person name="Lucas S."/>
            <person name="Salamov A."/>
            <person name="McFadden G.I."/>
            <person name="Lane C.E."/>
            <person name="Keeling P.J."/>
            <person name="Gray M.W."/>
            <person name="Grigoriev I.V."/>
            <person name="Archibald J.M."/>
        </authorList>
    </citation>
    <scope>NUCLEOTIDE SEQUENCE</scope>
    <source>
        <strain evidence="4 6">CCMP2712</strain>
    </source>
</reference>
<evidence type="ECO:0000313" key="5">
    <source>
        <dbReference type="EnsemblProtists" id="EKX47140"/>
    </source>
</evidence>
<dbReference type="PANTHER" id="PTHR46551">
    <property type="entry name" value="SAP DOMAIN-CONTAINING RIBONUCLEOPROTEIN"/>
    <property type="match status" value="1"/>
</dbReference>
<reference evidence="6" key="2">
    <citation type="submission" date="2012-11" db="EMBL/GenBank/DDBJ databases">
        <authorList>
            <person name="Kuo A."/>
            <person name="Curtis B.A."/>
            <person name="Tanifuji G."/>
            <person name="Burki F."/>
            <person name="Gruber A."/>
            <person name="Irimia M."/>
            <person name="Maruyama S."/>
            <person name="Arias M.C."/>
            <person name="Ball S.G."/>
            <person name="Gile G.H."/>
            <person name="Hirakawa Y."/>
            <person name="Hopkins J.F."/>
            <person name="Rensing S.A."/>
            <person name="Schmutz J."/>
            <person name="Symeonidi A."/>
            <person name="Elias M."/>
            <person name="Eveleigh R.J."/>
            <person name="Herman E.K."/>
            <person name="Klute M.J."/>
            <person name="Nakayama T."/>
            <person name="Obornik M."/>
            <person name="Reyes-Prieto A."/>
            <person name="Armbrust E.V."/>
            <person name="Aves S.J."/>
            <person name="Beiko R.G."/>
            <person name="Coutinho P."/>
            <person name="Dacks J.B."/>
            <person name="Durnford D.G."/>
            <person name="Fast N.M."/>
            <person name="Green B.R."/>
            <person name="Grisdale C."/>
            <person name="Hempe F."/>
            <person name="Henrissat B."/>
            <person name="Hoppner M.P."/>
            <person name="Ishida K.-I."/>
            <person name="Kim E."/>
            <person name="Koreny L."/>
            <person name="Kroth P.G."/>
            <person name="Liu Y."/>
            <person name="Malik S.-B."/>
            <person name="Maier U.G."/>
            <person name="McRose D."/>
            <person name="Mock T."/>
            <person name="Neilson J.A."/>
            <person name="Onodera N.T."/>
            <person name="Poole A.M."/>
            <person name="Pritham E.J."/>
            <person name="Richards T.A."/>
            <person name="Rocap G."/>
            <person name="Roy S.W."/>
            <person name="Sarai C."/>
            <person name="Schaack S."/>
            <person name="Shirato S."/>
            <person name="Slamovits C.H."/>
            <person name="Spencer D.F."/>
            <person name="Suzuki S."/>
            <person name="Worden A.Z."/>
            <person name="Zauner S."/>
            <person name="Barry K."/>
            <person name="Bell C."/>
            <person name="Bharti A.K."/>
            <person name="Crow J.A."/>
            <person name="Grimwood J."/>
            <person name="Kramer R."/>
            <person name="Lindquist E."/>
            <person name="Lucas S."/>
            <person name="Salamov A."/>
            <person name="McFadden G.I."/>
            <person name="Lane C.E."/>
            <person name="Keeling P.J."/>
            <person name="Gray M.W."/>
            <person name="Grigoriev I.V."/>
            <person name="Archibald J.M."/>
        </authorList>
    </citation>
    <scope>NUCLEOTIDE SEQUENCE</scope>
    <source>
        <strain evidence="6">CCMP2712</strain>
    </source>
</reference>
<dbReference type="AlphaFoldDB" id="L1JGB5"/>
<dbReference type="Gene3D" id="1.10.720.30">
    <property type="entry name" value="SAP domain"/>
    <property type="match status" value="1"/>
</dbReference>